<feature type="region of interest" description="Disordered" evidence="4">
    <location>
        <begin position="191"/>
        <end position="231"/>
    </location>
</feature>
<feature type="domain" description="Pop1 N-terminal" evidence="5">
    <location>
        <begin position="68"/>
        <end position="294"/>
    </location>
</feature>
<dbReference type="InterPro" id="IPR039182">
    <property type="entry name" value="Pop1"/>
</dbReference>
<dbReference type="EMBL" id="JAVRRT010000001">
    <property type="protein sequence ID" value="KAK5175000.1"/>
    <property type="molecule type" value="Genomic_DNA"/>
</dbReference>
<feature type="domain" description="POP1 C-terminal" evidence="7">
    <location>
        <begin position="769"/>
        <end position="922"/>
    </location>
</feature>
<organism evidence="8 9">
    <name type="scientific">Saxophila tyrrhenica</name>
    <dbReference type="NCBI Taxonomy" id="1690608"/>
    <lineage>
        <taxon>Eukaryota</taxon>
        <taxon>Fungi</taxon>
        <taxon>Dikarya</taxon>
        <taxon>Ascomycota</taxon>
        <taxon>Pezizomycotina</taxon>
        <taxon>Dothideomycetes</taxon>
        <taxon>Dothideomycetidae</taxon>
        <taxon>Mycosphaerellales</taxon>
        <taxon>Extremaceae</taxon>
        <taxon>Saxophila</taxon>
    </lineage>
</organism>
<evidence type="ECO:0000256" key="3">
    <source>
        <dbReference type="ARBA" id="ARBA00023242"/>
    </source>
</evidence>
<accession>A0AAV9PQE4</accession>
<feature type="compositionally biased region" description="Polar residues" evidence="4">
    <location>
        <begin position="48"/>
        <end position="58"/>
    </location>
</feature>
<feature type="compositionally biased region" description="Low complexity" evidence="4">
    <location>
        <begin position="696"/>
        <end position="712"/>
    </location>
</feature>
<dbReference type="GO" id="GO:0004526">
    <property type="term" value="F:ribonuclease P activity"/>
    <property type="evidence" value="ECO:0007669"/>
    <property type="project" value="UniProtKB-EC"/>
</dbReference>
<feature type="region of interest" description="Disordered" evidence="4">
    <location>
        <begin position="83"/>
        <end position="112"/>
    </location>
</feature>
<dbReference type="AlphaFoldDB" id="A0AAV9PQE4"/>
<dbReference type="RefSeq" id="XP_064663638.1">
    <property type="nucleotide sequence ID" value="XM_064797404.1"/>
</dbReference>
<sequence length="923" mass="101245">MAQQPASAQQSKKRKAPPPNTQNKPTPNKRQKPNQPQHFRQKQRDARTLSTQTTSAAFSNGALDVDKFVQARQYEIRALEQGMQRSKKALNRRAFQQVPRDLRRRTAAHDAKRVPKRLRPRAVREMLEDNTPGPGGVAKKKTKVTRHMRLRLETVKKLRALGTKKKAEKDKEVSGKTDGVVQGGAAASITAEGMTKQAKADQPRKARVKKAPTLAQPPPPKAKFRKRQKHKSWLPTHPFHAKRAHMTPPSAPLWRFAVPLTPTQKSYRPTHRAGRDRGAVAWDVSYLATIGLTGEQRNLEGLLRTLGVGVSSKGDDEDSVWGAKGEKWRRGTRVLESRLFEREAPHRIIAPATIIWCGPEVTTSDSDVHDGKSKRMLFIRVHPSAFFQVWEEAVRLSKVAKPYITVDDLRFDVGSIEVTGPGATEALVGALSPYPNNDHSEIEQTQVQAGKLLTNLAGLTTSSSLPPGALLAFDVLDPRLRHPPRTVSGPQTQDDQNKLIELLASWPLDAHPKPPGVFDSQARARGAKLPSQKAINRRKALAPPGSFPAPIATDPKIPVLLHPSTDGGWTLLAPWKTIQPIWCSLLYYPLSTGGQPRFGGLREQQQLAFEAGRPWFPADFPGTEAGWAWEVSERTRRWQEWSKRPKGKRISWEKVESNFDGKGGKGEVGRGWDCDWEVLLAPSQGLANDATADGPGEAAKAAETAGADASTDVTKPNTKDKVPKPTAPEPPSAVPKPAMISQLTAAQAQDVLRSSAILSPPHSTLEGKLAAVRLTLLTRGVPQACARIYRLPSITSDPDLRKAWLALQPAIVKQSKQTRKHAPPPRLSKDAPAHEIQRRLAQELLKAPAQAGEDPYPACPSEKDLIGFVTTGNFNLAEGQGTGIGSLLLSKVVDRGVHGKESRLCVVRNAGEGVARLARWELV</sequence>
<proteinExistence type="predicted"/>
<feature type="domain" description="POPLD" evidence="6">
    <location>
        <begin position="568"/>
        <end position="676"/>
    </location>
</feature>
<dbReference type="Pfam" id="PF22770">
    <property type="entry name" value="POP1_C"/>
    <property type="match status" value="1"/>
</dbReference>
<dbReference type="InterPro" id="IPR012590">
    <property type="entry name" value="POPLD_dom"/>
</dbReference>
<gene>
    <name evidence="8" type="primary">POP1</name>
    <name evidence="8" type="ORF">LTR77_000136</name>
</gene>
<feature type="region of interest" description="Disordered" evidence="4">
    <location>
        <begin position="1"/>
        <end position="64"/>
    </location>
</feature>
<evidence type="ECO:0000259" key="7">
    <source>
        <dbReference type="Pfam" id="PF22770"/>
    </source>
</evidence>
<feature type="compositionally biased region" description="Basic residues" evidence="4">
    <location>
        <begin position="222"/>
        <end position="231"/>
    </location>
</feature>
<dbReference type="Pfam" id="PF08170">
    <property type="entry name" value="POPLD"/>
    <property type="match status" value="1"/>
</dbReference>
<comment type="caution">
    <text evidence="8">The sequence shown here is derived from an EMBL/GenBank/DDBJ whole genome shotgun (WGS) entry which is preliminary data.</text>
</comment>
<keyword evidence="3" id="KW-0539">Nucleus</keyword>
<evidence type="ECO:0000256" key="2">
    <source>
        <dbReference type="ARBA" id="ARBA00022694"/>
    </source>
</evidence>
<reference evidence="8 9" key="1">
    <citation type="submission" date="2023-08" db="EMBL/GenBank/DDBJ databases">
        <title>Black Yeasts Isolated from many extreme environments.</title>
        <authorList>
            <person name="Coleine C."/>
            <person name="Stajich J.E."/>
            <person name="Selbmann L."/>
        </authorList>
    </citation>
    <scope>NUCLEOTIDE SEQUENCE [LARGE SCALE GENOMIC DNA]</scope>
    <source>
        <strain evidence="8 9">CCFEE 5935</strain>
    </source>
</reference>
<comment type="subcellular location">
    <subcellularLocation>
        <location evidence="1">Nucleus</location>
    </subcellularLocation>
</comment>
<dbReference type="InterPro" id="IPR009723">
    <property type="entry name" value="Pop1_N"/>
</dbReference>
<dbReference type="GO" id="GO:0000172">
    <property type="term" value="C:ribonuclease MRP complex"/>
    <property type="evidence" value="ECO:0007669"/>
    <property type="project" value="InterPro"/>
</dbReference>
<keyword evidence="9" id="KW-1185">Reference proteome</keyword>
<dbReference type="GeneID" id="89921488"/>
<dbReference type="EC" id="3.1.26.5" evidence="8"/>
<evidence type="ECO:0000313" key="9">
    <source>
        <dbReference type="Proteomes" id="UP001337655"/>
    </source>
</evidence>
<evidence type="ECO:0000256" key="4">
    <source>
        <dbReference type="SAM" id="MobiDB-lite"/>
    </source>
</evidence>
<keyword evidence="2" id="KW-0819">tRNA processing</keyword>
<evidence type="ECO:0000313" key="8">
    <source>
        <dbReference type="EMBL" id="KAK5175000.1"/>
    </source>
</evidence>
<keyword evidence="8" id="KW-0378">Hydrolase</keyword>
<evidence type="ECO:0000259" key="5">
    <source>
        <dbReference type="Pfam" id="PF06978"/>
    </source>
</evidence>
<feature type="compositionally biased region" description="Low complexity" evidence="4">
    <location>
        <begin position="1"/>
        <end position="10"/>
    </location>
</feature>
<dbReference type="Pfam" id="PF06978">
    <property type="entry name" value="POP1_N"/>
    <property type="match status" value="1"/>
</dbReference>
<dbReference type="PANTHER" id="PTHR22731">
    <property type="entry name" value="RIBONUCLEASES P/MRP PROTEIN SUBUNIT POP1"/>
    <property type="match status" value="1"/>
</dbReference>
<dbReference type="PANTHER" id="PTHR22731:SF3">
    <property type="entry name" value="RIBONUCLEASES P_MRP PROTEIN SUBUNIT POP1"/>
    <property type="match status" value="1"/>
</dbReference>
<dbReference type="InterPro" id="IPR055079">
    <property type="entry name" value="POP1_C"/>
</dbReference>
<dbReference type="GO" id="GO:0005655">
    <property type="term" value="C:nucleolar ribonuclease P complex"/>
    <property type="evidence" value="ECO:0007669"/>
    <property type="project" value="InterPro"/>
</dbReference>
<feature type="region of interest" description="Disordered" evidence="4">
    <location>
        <begin position="686"/>
        <end position="734"/>
    </location>
</feature>
<dbReference type="Proteomes" id="UP001337655">
    <property type="component" value="Unassembled WGS sequence"/>
</dbReference>
<feature type="compositionally biased region" description="Pro residues" evidence="4">
    <location>
        <begin position="725"/>
        <end position="734"/>
    </location>
</feature>
<evidence type="ECO:0000259" key="6">
    <source>
        <dbReference type="Pfam" id="PF08170"/>
    </source>
</evidence>
<name>A0AAV9PQE4_9PEZI</name>
<evidence type="ECO:0000256" key="1">
    <source>
        <dbReference type="ARBA" id="ARBA00004123"/>
    </source>
</evidence>
<dbReference type="GO" id="GO:0001682">
    <property type="term" value="P:tRNA 5'-leader removal"/>
    <property type="evidence" value="ECO:0007669"/>
    <property type="project" value="InterPro"/>
</dbReference>
<protein>
    <submittedName>
        <fullName evidence="8">Ribonucleases P/MRP protein subunit pop1</fullName>
        <ecNumber evidence="8">3.1.26.5</ecNumber>
    </submittedName>
</protein>